<dbReference type="KEGG" id="htq:FRZ44_00600"/>
<protein>
    <recommendedName>
        <fullName evidence="1">Aminoglycoside phosphotransferase domain-containing protein</fullName>
    </recommendedName>
</protein>
<name>A0A5J6MEI6_9PROT</name>
<gene>
    <name evidence="2" type="ORF">FRZ44_00600</name>
</gene>
<dbReference type="InterPro" id="IPR027417">
    <property type="entry name" value="P-loop_NTPase"/>
</dbReference>
<dbReference type="PANTHER" id="PTHR43883">
    <property type="entry name" value="SLR0207 PROTEIN"/>
    <property type="match status" value="1"/>
</dbReference>
<reference evidence="2 3" key="1">
    <citation type="submission" date="2019-08" db="EMBL/GenBank/DDBJ databases">
        <title>Hyperibacter terrae gen. nov., sp. nov. and Hyperibacter viscosus sp. nov., two new members in the family Rhodospirillaceae isolated from the rhizosphere of Hypericum perforatum.</title>
        <authorList>
            <person name="Noviana Z."/>
        </authorList>
    </citation>
    <scope>NUCLEOTIDE SEQUENCE [LARGE SCALE GENOMIC DNA]</scope>
    <source>
        <strain evidence="2 3">R5913</strain>
    </source>
</reference>
<dbReference type="InterPro" id="IPR011009">
    <property type="entry name" value="Kinase-like_dom_sf"/>
</dbReference>
<dbReference type="EMBL" id="CP042906">
    <property type="protein sequence ID" value="QEX14785.1"/>
    <property type="molecule type" value="Genomic_DNA"/>
</dbReference>
<organism evidence="2 3">
    <name type="scientific">Hypericibacter terrae</name>
    <dbReference type="NCBI Taxonomy" id="2602015"/>
    <lineage>
        <taxon>Bacteria</taxon>
        <taxon>Pseudomonadati</taxon>
        <taxon>Pseudomonadota</taxon>
        <taxon>Alphaproteobacteria</taxon>
        <taxon>Rhodospirillales</taxon>
        <taxon>Dongiaceae</taxon>
        <taxon>Hypericibacter</taxon>
    </lineage>
</organism>
<proteinExistence type="predicted"/>
<dbReference type="Gene3D" id="3.40.50.300">
    <property type="entry name" value="P-loop containing nucleotide triphosphate hydrolases"/>
    <property type="match status" value="1"/>
</dbReference>
<evidence type="ECO:0000259" key="1">
    <source>
        <dbReference type="Pfam" id="PF01636"/>
    </source>
</evidence>
<dbReference type="SUPFAM" id="SSF52540">
    <property type="entry name" value="P-loop containing nucleoside triphosphate hydrolases"/>
    <property type="match status" value="1"/>
</dbReference>
<dbReference type="AlphaFoldDB" id="A0A5J6MEI6"/>
<accession>A0A5J6MEI6</accession>
<dbReference type="PANTHER" id="PTHR43883:SF1">
    <property type="entry name" value="GLUCONOKINASE"/>
    <property type="match status" value="1"/>
</dbReference>
<dbReference type="InterPro" id="IPR052732">
    <property type="entry name" value="Cell-binding_unc_protein"/>
</dbReference>
<dbReference type="Pfam" id="PF13671">
    <property type="entry name" value="AAA_33"/>
    <property type="match status" value="1"/>
</dbReference>
<dbReference type="OrthoDB" id="9810277at2"/>
<dbReference type="Pfam" id="PF01636">
    <property type="entry name" value="APH"/>
    <property type="match status" value="1"/>
</dbReference>
<dbReference type="InterPro" id="IPR002575">
    <property type="entry name" value="Aminoglycoside_PTrfase"/>
</dbReference>
<evidence type="ECO:0000313" key="3">
    <source>
        <dbReference type="Proteomes" id="UP000326202"/>
    </source>
</evidence>
<sequence length="515" mass="56418">MPEPQQPVIDFLADPASHGLPPGTPIERIDTHGASVFLAGDRAFKLKRAIRFAYLDFSTLALRERACRTELAVNRRTAPGIYLGLHKITRGPDGRFGFDGDGEVVEWVVEMERFDQSLLFDRMAGEGRLTPALMQELTDIVWEFHQSLAPVKTADGAARFARIMSGNLRELQQAAAEGVLASAAIDRVNRRSEEALRSVAGLLDRRAADGFIRRGHGDLHLRNICLWQGRPTLFDAIEFSEELATIDRLYDLAFLLMDIEHRGARDLANRVFNRYFDRGETEEGRAALPLFMAVRAVIRAHVAASIARRQGQGGQAEASRDQSRRYLDLALRLLEPSKPRLIAIGGLSGTGKSTLAYGLAPALDPAAGARVLRSDVIRKRLRGVAPETRLPPDAYDRAVTREVYENLARDAARAIAAGSVVIADAVFGDPAERDHIEQVARRAAVGFTGLWLEAPAAILEARVRDRRGDASDADALVLRRQLERSAGPMTWRILGAAGPLTETVAAAHEALASTP</sequence>
<evidence type="ECO:0000313" key="2">
    <source>
        <dbReference type="EMBL" id="QEX14785.1"/>
    </source>
</evidence>
<dbReference type="RefSeq" id="WP_151175302.1">
    <property type="nucleotide sequence ID" value="NZ_CP042906.1"/>
</dbReference>
<feature type="domain" description="Aminoglycoside phosphotransferase" evidence="1">
    <location>
        <begin position="118"/>
        <end position="280"/>
    </location>
</feature>
<dbReference type="SUPFAM" id="SSF56112">
    <property type="entry name" value="Protein kinase-like (PK-like)"/>
    <property type="match status" value="1"/>
</dbReference>
<dbReference type="Proteomes" id="UP000326202">
    <property type="component" value="Chromosome"/>
</dbReference>
<dbReference type="Gene3D" id="3.90.1200.10">
    <property type="match status" value="1"/>
</dbReference>
<keyword evidence="3" id="KW-1185">Reference proteome</keyword>